<gene>
    <name evidence="1" type="ORF">KFK09_001722</name>
</gene>
<sequence>MGKSVIIQKVNKSVNSRKSNTQMAGKLIFSLNRYVPVEEILSGNSIQYEMEFQDLKISVNGETLIDLSATILGKSPLVEITLGSRVDSPISKMEVIVAPIPTVLSTQENQNQKSIMTNELPSQSEIGSNSSTPVVGRNKMKNYLRRARKRNLKARKTVEFEALEKTDFEANQEFVAPSTYPLLAQRREVVDTRVRSSIHLLDYYTERLKQERIERSPAIGHMPPTEGYDPSTLLEDIQPLEAAGDELSGESRLKSVQVDSSLI</sequence>
<proteinExistence type="predicted"/>
<dbReference type="OrthoDB" id="10479131at2759"/>
<comment type="caution">
    <text evidence="1">The sequence shown here is derived from an EMBL/GenBank/DDBJ whole genome shotgun (WGS) entry which is preliminary data.</text>
</comment>
<evidence type="ECO:0000313" key="1">
    <source>
        <dbReference type="EMBL" id="KAI0529175.1"/>
    </source>
</evidence>
<accession>A0A8T3CBP0</accession>
<name>A0A8T3CBP0_DENNO</name>
<evidence type="ECO:0000313" key="2">
    <source>
        <dbReference type="Proteomes" id="UP000829196"/>
    </source>
</evidence>
<dbReference type="EMBL" id="JAGYWB010000002">
    <property type="protein sequence ID" value="KAI0529175.1"/>
    <property type="molecule type" value="Genomic_DNA"/>
</dbReference>
<protein>
    <submittedName>
        <fullName evidence="1">Uncharacterized protein</fullName>
    </submittedName>
</protein>
<dbReference type="Proteomes" id="UP000829196">
    <property type="component" value="Unassembled WGS sequence"/>
</dbReference>
<dbReference type="AlphaFoldDB" id="A0A8T3CBP0"/>
<organism evidence="1 2">
    <name type="scientific">Dendrobium nobile</name>
    <name type="common">Orchid</name>
    <dbReference type="NCBI Taxonomy" id="94219"/>
    <lineage>
        <taxon>Eukaryota</taxon>
        <taxon>Viridiplantae</taxon>
        <taxon>Streptophyta</taxon>
        <taxon>Embryophyta</taxon>
        <taxon>Tracheophyta</taxon>
        <taxon>Spermatophyta</taxon>
        <taxon>Magnoliopsida</taxon>
        <taxon>Liliopsida</taxon>
        <taxon>Asparagales</taxon>
        <taxon>Orchidaceae</taxon>
        <taxon>Epidendroideae</taxon>
        <taxon>Malaxideae</taxon>
        <taxon>Dendrobiinae</taxon>
        <taxon>Dendrobium</taxon>
    </lineage>
</organism>
<keyword evidence="2" id="KW-1185">Reference proteome</keyword>
<reference evidence="1" key="1">
    <citation type="journal article" date="2022" name="Front. Genet.">
        <title>Chromosome-Scale Assembly of the Dendrobium nobile Genome Provides Insights Into the Molecular Mechanism of the Biosynthesis of the Medicinal Active Ingredient of Dendrobium.</title>
        <authorList>
            <person name="Xu Q."/>
            <person name="Niu S.-C."/>
            <person name="Li K.-L."/>
            <person name="Zheng P.-J."/>
            <person name="Zhang X.-J."/>
            <person name="Jia Y."/>
            <person name="Liu Y."/>
            <person name="Niu Y.-X."/>
            <person name="Yu L.-H."/>
            <person name="Chen D.-F."/>
            <person name="Zhang G.-Q."/>
        </authorList>
    </citation>
    <scope>NUCLEOTIDE SEQUENCE</scope>
    <source>
        <tissue evidence="1">Leaf</tissue>
    </source>
</reference>